<feature type="domain" description="Type 4 fimbrial biogenesis protein PilX N-terminal" evidence="2">
    <location>
        <begin position="15"/>
        <end position="64"/>
    </location>
</feature>
<sequence length="227" mass="23504">MTHRIPTMTTGRHQRGAVLFVALVFLILITLLALTATGTSILQEKMTGGMRNRQLGLMGSESALRGGEALFTTAGYMGSNPLPKCAPTPSSGSVCAYPVAQASLSTATTTGAQLSPTVQSFRTKPSWVAAPGGTPTYAHTLTGFSGDEETASLHAQPILMIEDLGTDTAPGLGQQTESRDSEYQRGRLLYRITGRSQGGSGAVVRVTESTYSAIAIGNAGANPGATP</sequence>
<protein>
    <submittedName>
        <fullName evidence="3">Type IV pilus assembly protein PilX</fullName>
    </submittedName>
</protein>
<dbReference type="AlphaFoldDB" id="A0A839F389"/>
<dbReference type="RefSeq" id="WP_182531074.1">
    <property type="nucleotide sequence ID" value="NZ_JACGXL010000003.1"/>
</dbReference>
<organism evidence="3 4">
    <name type="scientific">Dokdonella fugitiva</name>
    <dbReference type="NCBI Taxonomy" id="328517"/>
    <lineage>
        <taxon>Bacteria</taxon>
        <taxon>Pseudomonadati</taxon>
        <taxon>Pseudomonadota</taxon>
        <taxon>Gammaproteobacteria</taxon>
        <taxon>Lysobacterales</taxon>
        <taxon>Rhodanobacteraceae</taxon>
        <taxon>Dokdonella</taxon>
    </lineage>
</organism>
<name>A0A839F389_9GAMM</name>
<proteinExistence type="predicted"/>
<evidence type="ECO:0000313" key="3">
    <source>
        <dbReference type="EMBL" id="MBA8887998.1"/>
    </source>
</evidence>
<gene>
    <name evidence="3" type="ORF">FHW12_002222</name>
</gene>
<dbReference type="Pfam" id="PF13681">
    <property type="entry name" value="PilX"/>
    <property type="match status" value="1"/>
</dbReference>
<evidence type="ECO:0000259" key="1">
    <source>
        <dbReference type="Pfam" id="PF13681"/>
    </source>
</evidence>
<accession>A0A839F389</accession>
<dbReference type="Proteomes" id="UP000550401">
    <property type="component" value="Unassembled WGS sequence"/>
</dbReference>
<evidence type="ECO:0000259" key="2">
    <source>
        <dbReference type="Pfam" id="PF14341"/>
    </source>
</evidence>
<feature type="domain" description="PilX/PilW C-terminal" evidence="1">
    <location>
        <begin position="122"/>
        <end position="212"/>
    </location>
</feature>
<dbReference type="EMBL" id="JACGXL010000003">
    <property type="protein sequence ID" value="MBA8887998.1"/>
    <property type="molecule type" value="Genomic_DNA"/>
</dbReference>
<reference evidence="3 4" key="1">
    <citation type="submission" date="2020-07" db="EMBL/GenBank/DDBJ databases">
        <title>Genomic Encyclopedia of Type Strains, Phase IV (KMG-V): Genome sequencing to study the core and pangenomes of soil and plant-associated prokaryotes.</title>
        <authorList>
            <person name="Whitman W."/>
        </authorList>
    </citation>
    <scope>NUCLEOTIDE SEQUENCE [LARGE SCALE GENOMIC DNA]</scope>
    <source>
        <strain evidence="3 4">RH2WT43</strain>
    </source>
</reference>
<dbReference type="Pfam" id="PF14341">
    <property type="entry name" value="PilX_N"/>
    <property type="match status" value="1"/>
</dbReference>
<dbReference type="InterPro" id="IPR025205">
    <property type="entry name" value="PilX/PilW_C"/>
</dbReference>
<dbReference type="InterPro" id="IPR025746">
    <property type="entry name" value="PilX_N_dom"/>
</dbReference>
<comment type="caution">
    <text evidence="3">The sequence shown here is derived from an EMBL/GenBank/DDBJ whole genome shotgun (WGS) entry which is preliminary data.</text>
</comment>
<evidence type="ECO:0000313" key="4">
    <source>
        <dbReference type="Proteomes" id="UP000550401"/>
    </source>
</evidence>
<keyword evidence="4" id="KW-1185">Reference proteome</keyword>